<proteinExistence type="predicted"/>
<organism evidence="1 2">
    <name type="scientific">Butyricimonas faecihominis</name>
    <dbReference type="NCBI Taxonomy" id="1472416"/>
    <lineage>
        <taxon>Bacteria</taxon>
        <taxon>Pseudomonadati</taxon>
        <taxon>Bacteroidota</taxon>
        <taxon>Bacteroidia</taxon>
        <taxon>Bacteroidales</taxon>
        <taxon>Odoribacteraceae</taxon>
        <taxon>Butyricimonas</taxon>
    </lineage>
</organism>
<protein>
    <submittedName>
        <fullName evidence="1">Uncharacterized protein</fullName>
    </submittedName>
</protein>
<dbReference type="Proteomes" id="UP000546007">
    <property type="component" value="Unassembled WGS sequence"/>
</dbReference>
<accession>A0A7W6HXP4</accession>
<dbReference type="EMBL" id="JACIES010000006">
    <property type="protein sequence ID" value="MBB4026877.1"/>
    <property type="molecule type" value="Genomic_DNA"/>
</dbReference>
<comment type="caution">
    <text evidence="1">The sequence shown here is derived from an EMBL/GenBank/DDBJ whole genome shotgun (WGS) entry which is preliminary data.</text>
</comment>
<evidence type="ECO:0000313" key="2">
    <source>
        <dbReference type="Proteomes" id="UP000546007"/>
    </source>
</evidence>
<dbReference type="AlphaFoldDB" id="A0A7W6HXP4"/>
<name>A0A7W6HXP4_9BACT</name>
<reference evidence="1 2" key="1">
    <citation type="submission" date="2020-08" db="EMBL/GenBank/DDBJ databases">
        <title>Genomic Encyclopedia of Type Strains, Phase IV (KMG-IV): sequencing the most valuable type-strain genomes for metagenomic binning, comparative biology and taxonomic classification.</title>
        <authorList>
            <person name="Goeker M."/>
        </authorList>
    </citation>
    <scope>NUCLEOTIDE SEQUENCE [LARGE SCALE GENOMIC DNA]</scope>
    <source>
        <strain evidence="1 2">DSM 105721</strain>
    </source>
</reference>
<gene>
    <name evidence="1" type="ORF">GGR14_002678</name>
</gene>
<sequence>MHFPLDTPELPLYPDLFTICGGGVTETRSGKRIIPCDKTDMFLPSMGRFGLRSGAVKFVILLDIYYFR</sequence>
<evidence type="ECO:0000313" key="1">
    <source>
        <dbReference type="EMBL" id="MBB4026877.1"/>
    </source>
</evidence>
<keyword evidence="2" id="KW-1185">Reference proteome</keyword>